<evidence type="ECO:0000256" key="3">
    <source>
        <dbReference type="ARBA" id="ARBA00022692"/>
    </source>
</evidence>
<evidence type="ECO:0000313" key="11">
    <source>
        <dbReference type="EMBL" id="NOU66087.1"/>
    </source>
</evidence>
<comment type="subcellular location">
    <subcellularLocation>
        <location evidence="1">Cell membrane</location>
        <topology evidence="1">Multi-pass membrane protein</topology>
    </subcellularLocation>
</comment>
<evidence type="ECO:0000259" key="10">
    <source>
        <dbReference type="PROSITE" id="PS01124"/>
    </source>
</evidence>
<organism evidence="11 12">
    <name type="scientific">Paenibacillus plantarum</name>
    <dbReference type="NCBI Taxonomy" id="2654975"/>
    <lineage>
        <taxon>Bacteria</taxon>
        <taxon>Bacillati</taxon>
        <taxon>Bacillota</taxon>
        <taxon>Bacilli</taxon>
        <taxon>Bacillales</taxon>
        <taxon>Paenibacillaceae</taxon>
        <taxon>Paenibacillus</taxon>
    </lineage>
</organism>
<name>A0ABX1XCA6_9BACL</name>
<dbReference type="InterPro" id="IPR041522">
    <property type="entry name" value="CdaR_GGDEF"/>
</dbReference>
<dbReference type="PANTHER" id="PTHR43280">
    <property type="entry name" value="ARAC-FAMILY TRANSCRIPTIONAL REGULATOR"/>
    <property type="match status" value="1"/>
</dbReference>
<sequence>MINCSHLLSKLIPYFYALPPISRTHWRGSPMLLRRKSIFLTLWLSYILILLIPVTGTFILYTNMEKNMVDNANRSNLAMLEQARQVVDNNLQEIEQLGIQIATQPKLQTLWTIIDSDKYIQYEEAVRALKTIRNSSPFIEDFYIYLRDGDTVISPNLKTDAPTFFTKLYPLPGKSLEQVRTELLTGYHYLTYLPTSSSSTAEPATKNVIASAISLPLGETSNVKGTIVMLINEQQILDLLKGIQWVNNGSMFILDEKGQVIVSTSNTYKLSPSLLAETQNSNGYETYNADGTTQMLSFTTGKSGWKYISLVPKSVVLERVNEIKTWAIYLLILVVAAGSAAAYWMAYRSYSPIRDLVYSINKGKNVPRGGLSNEYEFIRHSIATSVAESKALEQQLAGHLPVVRANFLTRLLKGEVDQAELTDDALAFIGVRLPHPFLHVIILEVDESRDYRIADNDRDRALVRFILFNLSNEFVGNSGYVTETDNNRLALILNVPDASEETLLVRDRLIAELKGVIEERFRMKITVATSSLRHGRSEASRCYNEALNALDYRIIHGINSVIHYDEIRFLERAYYHYPMEMEAQIMNCLKSGEYEGVDRLLNELYQHNMGARDTTPELGKLLFLNLLGTVLKVTNALKIDEKQWHEDGSDPVKLIINSTSAEDMLKKVKELCLFICNSVQEARSEQSDRWQERMKLYIDAHYGDHSLSLTSIADHFGMTPQYMSGLFKKQYGINLTDYMIEVRMKEAKRYLEIPGMTILQVAEQVGYSTDIGFIRVFKKMEGITPGKYREMQLREGNLKDS</sequence>
<dbReference type="InterPro" id="IPR009057">
    <property type="entry name" value="Homeodomain-like_sf"/>
</dbReference>
<keyword evidence="3 9" id="KW-0812">Transmembrane</keyword>
<dbReference type="PROSITE" id="PS00041">
    <property type="entry name" value="HTH_ARAC_FAMILY_1"/>
    <property type="match status" value="1"/>
</dbReference>
<reference evidence="11 12" key="1">
    <citation type="submission" date="2019-10" db="EMBL/GenBank/DDBJ databases">
        <title>Description of Paenibacillus humi sp. nov.</title>
        <authorList>
            <person name="Carlier A."/>
            <person name="Qi S."/>
        </authorList>
    </citation>
    <scope>NUCLEOTIDE SEQUENCE [LARGE SCALE GENOMIC DNA]</scope>
    <source>
        <strain evidence="11 12">LMG 31461</strain>
    </source>
</reference>
<accession>A0ABX1XCA6</accession>
<dbReference type="PROSITE" id="PS01124">
    <property type="entry name" value="HTH_ARAC_FAMILY_2"/>
    <property type="match status" value="1"/>
</dbReference>
<dbReference type="Gene3D" id="1.10.10.60">
    <property type="entry name" value="Homeodomain-like"/>
    <property type="match status" value="2"/>
</dbReference>
<keyword evidence="6" id="KW-0238">DNA-binding</keyword>
<gene>
    <name evidence="11" type="ORF">GC096_18790</name>
</gene>
<dbReference type="Pfam" id="PF17853">
    <property type="entry name" value="GGDEF_2"/>
    <property type="match status" value="1"/>
</dbReference>
<evidence type="ECO:0000256" key="5">
    <source>
        <dbReference type="ARBA" id="ARBA00023015"/>
    </source>
</evidence>
<feature type="domain" description="HTH araC/xylS-type" evidence="10">
    <location>
        <begin position="692"/>
        <end position="791"/>
    </location>
</feature>
<keyword evidence="4 9" id="KW-1133">Transmembrane helix</keyword>
<protein>
    <submittedName>
        <fullName evidence="11">Helix-turn-helix domain-containing protein</fullName>
    </submittedName>
</protein>
<dbReference type="InterPro" id="IPR020449">
    <property type="entry name" value="Tscrpt_reg_AraC-type_HTH"/>
</dbReference>
<dbReference type="EMBL" id="WHNY01000060">
    <property type="protein sequence ID" value="NOU66087.1"/>
    <property type="molecule type" value="Genomic_DNA"/>
</dbReference>
<comment type="caution">
    <text evidence="11">The sequence shown here is derived from an EMBL/GenBank/DDBJ whole genome shotgun (WGS) entry which is preliminary data.</text>
</comment>
<keyword evidence="8" id="KW-0804">Transcription</keyword>
<keyword evidence="7 9" id="KW-0472">Membrane</keyword>
<feature type="transmembrane region" description="Helical" evidence="9">
    <location>
        <begin position="326"/>
        <end position="346"/>
    </location>
</feature>
<keyword evidence="12" id="KW-1185">Reference proteome</keyword>
<evidence type="ECO:0000256" key="2">
    <source>
        <dbReference type="ARBA" id="ARBA00022475"/>
    </source>
</evidence>
<proteinExistence type="predicted"/>
<evidence type="ECO:0000256" key="1">
    <source>
        <dbReference type="ARBA" id="ARBA00004651"/>
    </source>
</evidence>
<dbReference type="InterPro" id="IPR018062">
    <property type="entry name" value="HTH_AraC-typ_CS"/>
</dbReference>
<dbReference type="SMART" id="SM00342">
    <property type="entry name" value="HTH_ARAC"/>
    <property type="match status" value="1"/>
</dbReference>
<dbReference type="Pfam" id="PF12833">
    <property type="entry name" value="HTH_18"/>
    <property type="match status" value="1"/>
</dbReference>
<dbReference type="Gene3D" id="3.30.450.20">
    <property type="entry name" value="PAS domain"/>
    <property type="match status" value="1"/>
</dbReference>
<evidence type="ECO:0000256" key="7">
    <source>
        <dbReference type="ARBA" id="ARBA00023136"/>
    </source>
</evidence>
<dbReference type="PANTHER" id="PTHR43280:SF28">
    <property type="entry name" value="HTH-TYPE TRANSCRIPTIONAL ACTIVATOR RHAS"/>
    <property type="match status" value="1"/>
</dbReference>
<dbReference type="PRINTS" id="PR00032">
    <property type="entry name" value="HTHARAC"/>
</dbReference>
<dbReference type="InterPro" id="IPR018060">
    <property type="entry name" value="HTH_AraC"/>
</dbReference>
<dbReference type="Pfam" id="PF02743">
    <property type="entry name" value="dCache_1"/>
    <property type="match status" value="1"/>
</dbReference>
<dbReference type="InterPro" id="IPR033479">
    <property type="entry name" value="dCache_1"/>
</dbReference>
<keyword evidence="2" id="KW-1003">Cell membrane</keyword>
<evidence type="ECO:0000256" key="4">
    <source>
        <dbReference type="ARBA" id="ARBA00022989"/>
    </source>
</evidence>
<evidence type="ECO:0000256" key="9">
    <source>
        <dbReference type="SAM" id="Phobius"/>
    </source>
</evidence>
<evidence type="ECO:0000313" key="12">
    <source>
        <dbReference type="Proteomes" id="UP000653578"/>
    </source>
</evidence>
<dbReference type="Proteomes" id="UP000653578">
    <property type="component" value="Unassembled WGS sequence"/>
</dbReference>
<keyword evidence="5" id="KW-0805">Transcription regulation</keyword>
<evidence type="ECO:0000256" key="8">
    <source>
        <dbReference type="ARBA" id="ARBA00023163"/>
    </source>
</evidence>
<evidence type="ECO:0000256" key="6">
    <source>
        <dbReference type="ARBA" id="ARBA00023125"/>
    </source>
</evidence>
<dbReference type="SUPFAM" id="SSF46689">
    <property type="entry name" value="Homeodomain-like"/>
    <property type="match status" value="2"/>
</dbReference>
<feature type="transmembrane region" description="Helical" evidence="9">
    <location>
        <begin position="37"/>
        <end position="61"/>
    </location>
</feature>